<dbReference type="SUPFAM" id="SSF52440">
    <property type="entry name" value="PreATP-grasp domain"/>
    <property type="match status" value="1"/>
</dbReference>
<reference evidence="9 10" key="2">
    <citation type="submission" date="2018-03" db="EMBL/GenBank/DDBJ databases">
        <title>The ancient ancestry and fast evolution of plastids.</title>
        <authorList>
            <person name="Moore K.R."/>
            <person name="Magnabosco C."/>
            <person name="Momper L."/>
            <person name="Gold D.A."/>
            <person name="Bosak T."/>
            <person name="Fournier G.P."/>
        </authorList>
    </citation>
    <scope>NUCLEOTIDE SEQUENCE [LARGE SCALE GENOMIC DNA]</scope>
    <source>
        <strain evidence="9 10">ULC18</strain>
    </source>
</reference>
<comment type="pathway">
    <text evidence="7">Purine metabolism; IMP biosynthesis via de novo pathway; 5-amino-1-(5-phospho-D-ribosyl)imidazole-4-carboxylate from 5-amino-1-(5-phospho-D-ribosyl)imidazole (N5-CAIR route): step 1/2.</text>
</comment>
<evidence type="ECO:0000256" key="2">
    <source>
        <dbReference type="ARBA" id="ARBA00022741"/>
    </source>
</evidence>
<comment type="function">
    <text evidence="7">Catalyzes the ATP-dependent conversion of 5-aminoimidazole ribonucleotide (AIR) and HCO(3)(-) to N5-carboxyaminoimidazole ribonucleotide (N5-CAIR).</text>
</comment>
<dbReference type="InterPro" id="IPR040686">
    <property type="entry name" value="PurK_C"/>
</dbReference>
<evidence type="ECO:0000256" key="7">
    <source>
        <dbReference type="HAMAP-Rule" id="MF_01928"/>
    </source>
</evidence>
<dbReference type="FunFam" id="3.30.470.20:FF:000037">
    <property type="entry name" value="Phosphoribosylaminoimidazole carboxylase, chloroplastic"/>
    <property type="match status" value="1"/>
</dbReference>
<dbReference type="InterPro" id="IPR003135">
    <property type="entry name" value="ATP-grasp_carboxylate-amine"/>
</dbReference>
<proteinExistence type="inferred from homology"/>
<keyword evidence="4" id="KW-0210">Decarboxylase</keyword>
<dbReference type="GO" id="GO:0004638">
    <property type="term" value="F:phosphoribosylaminoimidazole carboxylase activity"/>
    <property type="evidence" value="ECO:0007669"/>
    <property type="project" value="InterPro"/>
</dbReference>
<keyword evidence="2 7" id="KW-0547">Nucleotide-binding</keyword>
<dbReference type="EMBL" id="PVWK01000079">
    <property type="protein sequence ID" value="PSB28502.1"/>
    <property type="molecule type" value="Genomic_DNA"/>
</dbReference>
<dbReference type="SUPFAM" id="SSF56059">
    <property type="entry name" value="Glutathione synthetase ATP-binding domain-like"/>
    <property type="match status" value="1"/>
</dbReference>
<keyword evidence="10" id="KW-1185">Reference proteome</keyword>
<keyword evidence="5 7" id="KW-0067">ATP-binding</keyword>
<keyword evidence="3 7" id="KW-0658">Purine biosynthesis</keyword>
<feature type="binding site" evidence="7">
    <location>
        <position position="172"/>
    </location>
    <ligand>
        <name>ATP</name>
        <dbReference type="ChEBI" id="CHEBI:30616"/>
    </ligand>
</feature>
<dbReference type="Pfam" id="PF02222">
    <property type="entry name" value="ATP-grasp"/>
    <property type="match status" value="1"/>
</dbReference>
<dbReference type="HAMAP" id="MF_01928">
    <property type="entry name" value="PurK"/>
    <property type="match status" value="1"/>
</dbReference>
<protein>
    <recommendedName>
        <fullName evidence="7">N5-carboxyaminoimidazole ribonucleotide synthase</fullName>
        <shortName evidence="7">N5-CAIR synthase</shortName>
        <ecNumber evidence="7">6.3.4.18</ecNumber>
    </recommendedName>
    <alternativeName>
        <fullName evidence="7">5-(carboxyamino)imidazole ribonucleotide synthetase</fullName>
    </alternativeName>
</protein>
<reference evidence="10" key="1">
    <citation type="submission" date="2018-02" db="EMBL/GenBank/DDBJ databases">
        <authorList>
            <person name="Moore K."/>
            <person name="Momper L."/>
        </authorList>
    </citation>
    <scope>NUCLEOTIDE SEQUENCE [LARGE SCALE GENOMIC DNA]</scope>
    <source>
        <strain evidence="10">ULC18</strain>
    </source>
</reference>
<dbReference type="UniPathway" id="UPA00074">
    <property type="reaction ID" value="UER00942"/>
</dbReference>
<gene>
    <name evidence="7" type="primary">purK</name>
    <name evidence="9" type="ORF">C7B82_13245</name>
</gene>
<feature type="binding site" evidence="7">
    <location>
        <position position="101"/>
    </location>
    <ligand>
        <name>ATP</name>
        <dbReference type="ChEBI" id="CHEBI:30616"/>
    </ligand>
</feature>
<comment type="similarity">
    <text evidence="7">Belongs to the PurK/PurT family.</text>
</comment>
<dbReference type="Gene3D" id="3.30.470.20">
    <property type="entry name" value="ATP-grasp fold, B domain"/>
    <property type="match status" value="1"/>
</dbReference>
<comment type="caution">
    <text evidence="7">Lacks conserved residue(s) required for the propagation of feature annotation.</text>
</comment>
<dbReference type="OrthoDB" id="9804625at2"/>
<comment type="subunit">
    <text evidence="7">Homodimer.</text>
</comment>
<dbReference type="GO" id="GO:0034028">
    <property type="term" value="F:5-(carboxyamino)imidazole ribonucleotide synthase activity"/>
    <property type="evidence" value="ECO:0007669"/>
    <property type="project" value="UniProtKB-UniRule"/>
</dbReference>
<feature type="domain" description="ATP-grasp" evidence="8">
    <location>
        <begin position="105"/>
        <end position="322"/>
    </location>
</feature>
<dbReference type="PANTHER" id="PTHR11609">
    <property type="entry name" value="PURINE BIOSYNTHESIS PROTEIN 6/7, PUR6/7"/>
    <property type="match status" value="1"/>
</dbReference>
<evidence type="ECO:0000259" key="8">
    <source>
        <dbReference type="PROSITE" id="PS50975"/>
    </source>
</evidence>
<evidence type="ECO:0000313" key="10">
    <source>
        <dbReference type="Proteomes" id="UP000239576"/>
    </source>
</evidence>
<dbReference type="AlphaFoldDB" id="A0A2T1E6Y3"/>
<evidence type="ECO:0000256" key="4">
    <source>
        <dbReference type="ARBA" id="ARBA00022793"/>
    </source>
</evidence>
<name>A0A2T1E6Y3_9CYAN</name>
<evidence type="ECO:0000256" key="6">
    <source>
        <dbReference type="ARBA" id="ARBA00023239"/>
    </source>
</evidence>
<sequence length="407" mass="44050">MKRVGVIGGGQLAWMMAGAAEKLGIELLVQTPSCDDPAVSIAAKTILATIDDATATAELAALCDVITFENEFVNLEALLELAKQGVCFRPGLDALKPLLDKYHQRCYLRELGLPTPRFATWEELGWQVGVGRSKGDTQETLPITLSVCEASAEHSAMPEALHPAPSFPIVLKTRRHGYDGQGTFIIKDAQALDETLSRLGHAPLLVEEFVPFERELAAIAARSSNGDIVVYPIVETQQEHQVCRRVFAPAAVSAAIAADVEAIAQTLLSSLDVVGLFGIELFLTADGKVLVNEIAPRTHNSGHFTLDACETSQFEQQLRAVTGLPLGSPAMTASGAVMVNLLGYEDSHSDYQEKRQRLTAIPNAHLHWYGKMESRLGRKLGHVTVLLEKGGSEMQLASAIEAIWYSD</sequence>
<dbReference type="NCBIfam" id="NF004679">
    <property type="entry name" value="PRK06019.1-5"/>
    <property type="match status" value="1"/>
</dbReference>
<keyword evidence="6" id="KW-0456">Lyase</keyword>
<dbReference type="Pfam" id="PF22660">
    <property type="entry name" value="RS_preATP-grasp-like"/>
    <property type="match status" value="1"/>
</dbReference>
<dbReference type="EC" id="6.3.4.18" evidence="7"/>
<dbReference type="SUPFAM" id="SSF51246">
    <property type="entry name" value="Rudiment single hybrid motif"/>
    <property type="match status" value="1"/>
</dbReference>
<feature type="binding site" evidence="7">
    <location>
        <begin position="207"/>
        <end position="210"/>
    </location>
    <ligand>
        <name>ATP</name>
        <dbReference type="ChEBI" id="CHEBI:30616"/>
    </ligand>
</feature>
<dbReference type="PROSITE" id="PS50975">
    <property type="entry name" value="ATP_GRASP"/>
    <property type="match status" value="1"/>
</dbReference>
<dbReference type="Proteomes" id="UP000239576">
    <property type="component" value="Unassembled WGS sequence"/>
</dbReference>
<feature type="binding site" evidence="7">
    <location>
        <begin position="292"/>
        <end position="293"/>
    </location>
    <ligand>
        <name>ATP</name>
        <dbReference type="ChEBI" id="CHEBI:30616"/>
    </ligand>
</feature>
<dbReference type="GO" id="GO:0046872">
    <property type="term" value="F:metal ion binding"/>
    <property type="evidence" value="ECO:0007669"/>
    <property type="project" value="InterPro"/>
</dbReference>
<feature type="binding site" evidence="7">
    <location>
        <position position="215"/>
    </location>
    <ligand>
        <name>ATP</name>
        <dbReference type="ChEBI" id="CHEBI:30616"/>
    </ligand>
</feature>
<dbReference type="InterPro" id="IPR013815">
    <property type="entry name" value="ATP_grasp_subdomain_1"/>
</dbReference>
<dbReference type="Gene3D" id="3.30.1490.20">
    <property type="entry name" value="ATP-grasp fold, A domain"/>
    <property type="match status" value="1"/>
</dbReference>
<dbReference type="GO" id="GO:0005829">
    <property type="term" value="C:cytosol"/>
    <property type="evidence" value="ECO:0007669"/>
    <property type="project" value="TreeGrafter"/>
</dbReference>
<dbReference type="InterPro" id="IPR011054">
    <property type="entry name" value="Rudment_hybrid_motif"/>
</dbReference>
<comment type="catalytic activity">
    <reaction evidence="7">
        <text>5-amino-1-(5-phospho-beta-D-ribosyl)imidazole + hydrogencarbonate + ATP = 5-carboxyamino-1-(5-phospho-D-ribosyl)imidazole + ADP + phosphate + 2 H(+)</text>
        <dbReference type="Rhea" id="RHEA:19317"/>
        <dbReference type="ChEBI" id="CHEBI:15378"/>
        <dbReference type="ChEBI" id="CHEBI:17544"/>
        <dbReference type="ChEBI" id="CHEBI:30616"/>
        <dbReference type="ChEBI" id="CHEBI:43474"/>
        <dbReference type="ChEBI" id="CHEBI:58730"/>
        <dbReference type="ChEBI" id="CHEBI:137981"/>
        <dbReference type="ChEBI" id="CHEBI:456216"/>
        <dbReference type="EC" id="6.3.4.18"/>
    </reaction>
</comment>
<dbReference type="GO" id="GO:0006189">
    <property type="term" value="P:'de novo' IMP biosynthetic process"/>
    <property type="evidence" value="ECO:0007669"/>
    <property type="project" value="UniProtKB-UniRule"/>
</dbReference>
<dbReference type="GO" id="GO:0005524">
    <property type="term" value="F:ATP binding"/>
    <property type="evidence" value="ECO:0007669"/>
    <property type="project" value="UniProtKB-UniRule"/>
</dbReference>
<accession>A0A2T1E6Y3</accession>
<dbReference type="Pfam" id="PF17769">
    <property type="entry name" value="PurK_C"/>
    <property type="match status" value="1"/>
</dbReference>
<keyword evidence="1 7" id="KW-0436">Ligase</keyword>
<evidence type="ECO:0000256" key="3">
    <source>
        <dbReference type="ARBA" id="ARBA00022755"/>
    </source>
</evidence>
<evidence type="ECO:0000256" key="1">
    <source>
        <dbReference type="ARBA" id="ARBA00022598"/>
    </source>
</evidence>
<dbReference type="InterPro" id="IPR054350">
    <property type="entry name" value="PurT/PurK_preATP-grasp"/>
</dbReference>
<dbReference type="PANTHER" id="PTHR11609:SF5">
    <property type="entry name" value="PHOSPHORIBOSYLAMINOIMIDAZOLE CARBOXYLASE"/>
    <property type="match status" value="1"/>
</dbReference>
<comment type="caution">
    <text evidence="9">The sequence shown here is derived from an EMBL/GenBank/DDBJ whole genome shotgun (WGS) entry which is preliminary data.</text>
</comment>
<organism evidence="9 10">
    <name type="scientific">Stenomitos frigidus ULC18</name>
    <dbReference type="NCBI Taxonomy" id="2107698"/>
    <lineage>
        <taxon>Bacteria</taxon>
        <taxon>Bacillati</taxon>
        <taxon>Cyanobacteriota</taxon>
        <taxon>Cyanophyceae</taxon>
        <taxon>Leptolyngbyales</taxon>
        <taxon>Leptolyngbyaceae</taxon>
        <taxon>Stenomitos</taxon>
    </lineage>
</organism>
<evidence type="ECO:0000256" key="5">
    <source>
        <dbReference type="ARBA" id="ARBA00022840"/>
    </source>
</evidence>
<evidence type="ECO:0000313" key="9">
    <source>
        <dbReference type="EMBL" id="PSB28502.1"/>
    </source>
</evidence>
<dbReference type="InterPro" id="IPR011761">
    <property type="entry name" value="ATP-grasp"/>
</dbReference>
<dbReference type="Gene3D" id="3.40.50.20">
    <property type="match status" value="1"/>
</dbReference>
<dbReference type="InterPro" id="IPR016185">
    <property type="entry name" value="PreATP-grasp_dom_sf"/>
</dbReference>
<dbReference type="InterPro" id="IPR005875">
    <property type="entry name" value="PurK"/>
</dbReference>